<keyword evidence="3 7" id="KW-0963">Cytoplasm</keyword>
<dbReference type="GO" id="GO:0016891">
    <property type="term" value="F:RNA endonuclease activity producing 5'-phosphomonoesters, hydrolytic mechanism"/>
    <property type="evidence" value="ECO:0007669"/>
    <property type="project" value="TreeGrafter"/>
</dbReference>
<comment type="similarity">
    <text evidence="7">Belongs to the endonuclease V family.</text>
</comment>
<evidence type="ECO:0000256" key="6">
    <source>
        <dbReference type="ARBA" id="ARBA00022801"/>
    </source>
</evidence>
<keyword evidence="4 7" id="KW-0540">Nuclease</keyword>
<dbReference type="HOGENOM" id="CLU_047631_1_1_2"/>
<dbReference type="CDD" id="cd06559">
    <property type="entry name" value="Endonuclease_V"/>
    <property type="match status" value="1"/>
</dbReference>
<dbReference type="RefSeq" id="WP_012186290.1">
    <property type="nucleotide sequence ID" value="NC_009954.1"/>
</dbReference>
<dbReference type="GO" id="GO:0003727">
    <property type="term" value="F:single-stranded RNA binding"/>
    <property type="evidence" value="ECO:0007669"/>
    <property type="project" value="TreeGrafter"/>
</dbReference>
<dbReference type="GO" id="GO:0006281">
    <property type="term" value="P:DNA repair"/>
    <property type="evidence" value="ECO:0007669"/>
    <property type="project" value="UniProtKB-UniRule"/>
</dbReference>
<dbReference type="STRING" id="397948.Cmaq_1244"/>
<keyword evidence="7" id="KW-0227">DNA damage</keyword>
<evidence type="ECO:0000313" key="9">
    <source>
        <dbReference type="Proteomes" id="UP000001137"/>
    </source>
</evidence>
<dbReference type="InterPro" id="IPR007581">
    <property type="entry name" value="Endonuclease-V"/>
</dbReference>
<dbReference type="GO" id="GO:0000287">
    <property type="term" value="F:magnesium ion binding"/>
    <property type="evidence" value="ECO:0007669"/>
    <property type="project" value="UniProtKB-UniRule"/>
</dbReference>
<feature type="site" description="Interaction with target DNA" evidence="7">
    <location>
        <position position="87"/>
    </location>
</feature>
<evidence type="ECO:0000313" key="8">
    <source>
        <dbReference type="EMBL" id="ABW02071.1"/>
    </source>
</evidence>
<comment type="function">
    <text evidence="7">DNA repair enzyme involved in the repair of deaminated bases. Selectively cleaves double-stranded DNA at the second phosphodiester bond 3' to a deoxyinosine leaving behind the intact lesion on the nicked DNA.</text>
</comment>
<dbReference type="Pfam" id="PF04493">
    <property type="entry name" value="Endonuclease_5"/>
    <property type="match status" value="1"/>
</dbReference>
<dbReference type="eggNOG" id="arCOG00929">
    <property type="taxonomic scope" value="Archaea"/>
</dbReference>
<dbReference type="PANTHER" id="PTHR28511">
    <property type="entry name" value="ENDONUCLEASE V"/>
    <property type="match status" value="1"/>
</dbReference>
<evidence type="ECO:0000256" key="7">
    <source>
        <dbReference type="HAMAP-Rule" id="MF_00801"/>
    </source>
</evidence>
<keyword evidence="7" id="KW-0234">DNA repair</keyword>
<reference evidence="8 9" key="1">
    <citation type="submission" date="2007-10" db="EMBL/GenBank/DDBJ databases">
        <title>Complete sequence of Caldivirga maquilingensis IC-167.</title>
        <authorList>
            <consortium name="US DOE Joint Genome Institute"/>
            <person name="Copeland A."/>
            <person name="Lucas S."/>
            <person name="Lapidus A."/>
            <person name="Barry K."/>
            <person name="Glavina del Rio T."/>
            <person name="Dalin E."/>
            <person name="Tice H."/>
            <person name="Pitluck S."/>
            <person name="Saunders E."/>
            <person name="Brettin T."/>
            <person name="Bruce D."/>
            <person name="Detter J.C."/>
            <person name="Han C."/>
            <person name="Schmutz J."/>
            <person name="Larimer F."/>
            <person name="Land M."/>
            <person name="Hauser L."/>
            <person name="Kyrpides N."/>
            <person name="Ivanova N."/>
            <person name="Biddle J.F."/>
            <person name="Zhang Z."/>
            <person name="Fitz-Gibbon S.T."/>
            <person name="Lowe T.M."/>
            <person name="Saltikov C."/>
            <person name="House C.H."/>
            <person name="Richardson P."/>
        </authorList>
    </citation>
    <scope>NUCLEOTIDE SEQUENCE [LARGE SCALE GENOMIC DNA]</scope>
    <source>
        <strain evidence="9">ATCC 700844 / DSM 13496 / JCM 10307 / IC-167</strain>
    </source>
</reference>
<protein>
    <recommendedName>
        <fullName evidence="7">Endonuclease V</fullName>
        <ecNumber evidence="7">3.1.21.7</ecNumber>
    </recommendedName>
    <alternativeName>
        <fullName evidence="7">Deoxyinosine 3'endonuclease</fullName>
    </alternativeName>
    <alternativeName>
        <fullName evidence="7">Deoxyribonuclease V</fullName>
        <shortName evidence="7">DNase V</shortName>
    </alternativeName>
</protein>
<sequence>MVRRIISENYVKSRVPKGFNLEAARMVQRRLASMVVTMPLTQSVDLITGIDVAYRGNYAYAVAATYSMRLNHIIEYGCYEGEVTFPYVPTLLSFRELSPMIKAFMRLKERPHVVLIDGHGVAHPYRLGIAAHFGVVMGLPTIGVAKSLLYGEVKESLIIDPSNGEVIGGVVKCGRHEVYVSVGNMITLDNALTLVSRLCLRDRMPEPILHAHTMANKVKHNGCVNALA</sequence>
<dbReference type="Proteomes" id="UP000001137">
    <property type="component" value="Chromosome"/>
</dbReference>
<feature type="binding site" evidence="7">
    <location>
        <position position="51"/>
    </location>
    <ligand>
        <name>Mg(2+)</name>
        <dbReference type="ChEBI" id="CHEBI:18420"/>
    </ligand>
</feature>
<keyword evidence="9" id="KW-1185">Reference proteome</keyword>
<dbReference type="GO" id="GO:0005737">
    <property type="term" value="C:cytoplasm"/>
    <property type="evidence" value="ECO:0007669"/>
    <property type="project" value="UniProtKB-SubCell"/>
</dbReference>
<dbReference type="OrthoDB" id="7885at2157"/>
<organism evidence="8 9">
    <name type="scientific">Caldivirga maquilingensis (strain ATCC 700844 / DSM 13496 / JCM 10307 / IC-167)</name>
    <dbReference type="NCBI Taxonomy" id="397948"/>
    <lineage>
        <taxon>Archaea</taxon>
        <taxon>Thermoproteota</taxon>
        <taxon>Thermoprotei</taxon>
        <taxon>Thermoproteales</taxon>
        <taxon>Thermoproteaceae</taxon>
        <taxon>Caldivirga</taxon>
    </lineage>
</organism>
<comment type="cofactor">
    <cofactor evidence="7">
        <name>Mg(2+)</name>
        <dbReference type="ChEBI" id="CHEBI:18420"/>
    </cofactor>
</comment>
<dbReference type="AlphaFoldDB" id="A8ME65"/>
<accession>A8ME65</accession>
<evidence type="ECO:0000256" key="4">
    <source>
        <dbReference type="ARBA" id="ARBA00022722"/>
    </source>
</evidence>
<keyword evidence="5 7" id="KW-0255">Endonuclease</keyword>
<gene>
    <name evidence="7" type="primary">nfi</name>
    <name evidence="8" type="ordered locus">Cmaq_1244</name>
</gene>
<dbReference type="EMBL" id="CP000852">
    <property type="protein sequence ID" value="ABW02071.1"/>
    <property type="molecule type" value="Genomic_DNA"/>
</dbReference>
<comment type="catalytic activity">
    <reaction evidence="1 7">
        <text>Endonucleolytic cleavage at apurinic or apyrimidinic sites to products with a 5'-phosphate.</text>
        <dbReference type="EC" id="3.1.21.7"/>
    </reaction>
</comment>
<comment type="subcellular location">
    <subcellularLocation>
        <location evidence="2 7">Cytoplasm</location>
    </subcellularLocation>
</comment>
<feature type="binding site" evidence="7">
    <location>
        <position position="117"/>
    </location>
    <ligand>
        <name>Mg(2+)</name>
        <dbReference type="ChEBI" id="CHEBI:18420"/>
    </ligand>
</feature>
<keyword evidence="6 7" id="KW-0378">Hydrolase</keyword>
<name>A8ME65_CALMQ</name>
<evidence type="ECO:0000256" key="3">
    <source>
        <dbReference type="ARBA" id="ARBA00022490"/>
    </source>
</evidence>
<evidence type="ECO:0000256" key="1">
    <source>
        <dbReference type="ARBA" id="ARBA00001835"/>
    </source>
</evidence>
<dbReference type="EC" id="3.1.21.7" evidence="7"/>
<keyword evidence="7" id="KW-0479">Metal-binding</keyword>
<dbReference type="HAMAP" id="MF_00801">
    <property type="entry name" value="Endonuclease_5"/>
    <property type="match status" value="1"/>
</dbReference>
<dbReference type="PANTHER" id="PTHR28511:SF1">
    <property type="entry name" value="ENDONUCLEASE V"/>
    <property type="match status" value="1"/>
</dbReference>
<keyword evidence="7" id="KW-0460">Magnesium</keyword>
<evidence type="ECO:0000256" key="5">
    <source>
        <dbReference type="ARBA" id="ARBA00022759"/>
    </source>
</evidence>
<dbReference type="GeneID" id="5709470"/>
<proteinExistence type="inferred from homology"/>
<evidence type="ECO:0000256" key="2">
    <source>
        <dbReference type="ARBA" id="ARBA00004496"/>
    </source>
</evidence>
<dbReference type="Gene3D" id="3.30.2170.10">
    <property type="entry name" value="archaeoglobus fulgidus dsm 4304 superfamily"/>
    <property type="match status" value="1"/>
</dbReference>
<dbReference type="KEGG" id="cma:Cmaq_1244"/>
<dbReference type="GO" id="GO:0043737">
    <property type="term" value="F:deoxyribonuclease V activity"/>
    <property type="evidence" value="ECO:0007669"/>
    <property type="project" value="UniProtKB-UniRule"/>
</dbReference>